<dbReference type="EC" id="2.7.7.65" evidence="2"/>
<dbReference type="NCBIfam" id="TIGR00254">
    <property type="entry name" value="GGDEF"/>
    <property type="match status" value="1"/>
</dbReference>
<dbReference type="InterPro" id="IPR029787">
    <property type="entry name" value="Nucleotide_cyclase"/>
</dbReference>
<accession>A0A7C9HQ47</accession>
<dbReference type="SUPFAM" id="SSF55073">
    <property type="entry name" value="Nucleotide cyclase"/>
    <property type="match status" value="1"/>
</dbReference>
<proteinExistence type="predicted"/>
<dbReference type="InterPro" id="IPR029016">
    <property type="entry name" value="GAF-like_dom_sf"/>
</dbReference>
<evidence type="ECO:0000256" key="3">
    <source>
        <dbReference type="ARBA" id="ARBA00034247"/>
    </source>
</evidence>
<dbReference type="InterPro" id="IPR043128">
    <property type="entry name" value="Rev_trsase/Diguanyl_cyclase"/>
</dbReference>
<dbReference type="Proteomes" id="UP000479692">
    <property type="component" value="Unassembled WGS sequence"/>
</dbReference>
<dbReference type="InterPro" id="IPR003018">
    <property type="entry name" value="GAF"/>
</dbReference>
<dbReference type="PROSITE" id="PS50887">
    <property type="entry name" value="GGDEF"/>
    <property type="match status" value="1"/>
</dbReference>
<evidence type="ECO:0000313" key="6">
    <source>
        <dbReference type="Proteomes" id="UP000479692"/>
    </source>
</evidence>
<comment type="caution">
    <text evidence="5">The sequence shown here is derived from an EMBL/GenBank/DDBJ whole genome shotgun (WGS) entry which is preliminary data.</text>
</comment>
<reference evidence="5 6" key="1">
    <citation type="submission" date="2019-12" db="EMBL/GenBank/DDBJ databases">
        <authorList>
            <person name="Xu J."/>
        </authorList>
    </citation>
    <scope>NUCLEOTIDE SEQUENCE [LARGE SCALE GENOMIC DNA]</scope>
    <source>
        <strain evidence="5 6">HX-5-24</strain>
    </source>
</reference>
<dbReference type="CDD" id="cd01949">
    <property type="entry name" value="GGDEF"/>
    <property type="match status" value="1"/>
</dbReference>
<dbReference type="Gene3D" id="3.30.450.40">
    <property type="match status" value="1"/>
</dbReference>
<dbReference type="SMART" id="SM00267">
    <property type="entry name" value="GGDEF"/>
    <property type="match status" value="1"/>
</dbReference>
<dbReference type="GO" id="GO:0043709">
    <property type="term" value="P:cell adhesion involved in single-species biofilm formation"/>
    <property type="evidence" value="ECO:0007669"/>
    <property type="project" value="TreeGrafter"/>
</dbReference>
<keyword evidence="6" id="KW-1185">Reference proteome</keyword>
<evidence type="ECO:0000256" key="2">
    <source>
        <dbReference type="ARBA" id="ARBA00012528"/>
    </source>
</evidence>
<dbReference type="Gene3D" id="3.30.70.270">
    <property type="match status" value="1"/>
</dbReference>
<dbReference type="PANTHER" id="PTHR45138:SF9">
    <property type="entry name" value="DIGUANYLATE CYCLASE DGCM-RELATED"/>
    <property type="match status" value="1"/>
</dbReference>
<protein>
    <recommendedName>
        <fullName evidence="2">diguanylate cyclase</fullName>
        <ecNumber evidence="2">2.7.7.65</ecNumber>
    </recommendedName>
</protein>
<name>A0A7C9HQ47_9GAMM</name>
<sequence>MHGPEIVELDEQPAGAREVPVAPVWHARLAGLLAEVSREALQGEDLEAVLRRIVDCLVRNLPVAIASIILLDDDGTHFVQEVWAGDLDLYPAELAHGWPVSVGAAGRCARTGEAQLITDVESDPDYVPGNTKVRSEYLVPIRHRARLHGVLNIESTQPDFFYPEAREVFDAIADQVAGAIHLARVVAELEAANRKLETLSMIDGLTGIANRRCFDQRLAAEWEWQSVEHRELALVLVDADSFKPLNDAHGHLYGDECLRELARLCTRFADGTDDLVARFGGEELVLLLPDRSLEAAVALGEALRRDVEAAAMRHDNSAIAPYVTVSIGVAAVTPTAARSPDRLIAAADRALYAAKAQGRNRVVAAQVD</sequence>
<dbReference type="GO" id="GO:1902201">
    <property type="term" value="P:negative regulation of bacterial-type flagellum-dependent cell motility"/>
    <property type="evidence" value="ECO:0007669"/>
    <property type="project" value="TreeGrafter"/>
</dbReference>
<dbReference type="PANTHER" id="PTHR45138">
    <property type="entry name" value="REGULATORY COMPONENTS OF SENSORY TRANSDUCTION SYSTEM"/>
    <property type="match status" value="1"/>
</dbReference>
<comment type="cofactor">
    <cofactor evidence="1">
        <name>Mg(2+)</name>
        <dbReference type="ChEBI" id="CHEBI:18420"/>
    </cofactor>
</comment>
<dbReference type="SUPFAM" id="SSF55781">
    <property type="entry name" value="GAF domain-like"/>
    <property type="match status" value="1"/>
</dbReference>
<organism evidence="5 6">
    <name type="scientific">Noviluteimonas gilva</name>
    <dbReference type="NCBI Taxonomy" id="2682097"/>
    <lineage>
        <taxon>Bacteria</taxon>
        <taxon>Pseudomonadati</taxon>
        <taxon>Pseudomonadota</taxon>
        <taxon>Gammaproteobacteria</taxon>
        <taxon>Lysobacterales</taxon>
        <taxon>Lysobacteraceae</taxon>
        <taxon>Noviluteimonas</taxon>
    </lineage>
</organism>
<dbReference type="InterPro" id="IPR050469">
    <property type="entry name" value="Diguanylate_Cyclase"/>
</dbReference>
<evidence type="ECO:0000256" key="1">
    <source>
        <dbReference type="ARBA" id="ARBA00001946"/>
    </source>
</evidence>
<dbReference type="AlphaFoldDB" id="A0A7C9HQ47"/>
<feature type="domain" description="GGDEF" evidence="4">
    <location>
        <begin position="230"/>
        <end position="367"/>
    </location>
</feature>
<dbReference type="RefSeq" id="WP_156639743.1">
    <property type="nucleotide sequence ID" value="NZ_WOXT01000001.1"/>
</dbReference>
<evidence type="ECO:0000259" key="4">
    <source>
        <dbReference type="PROSITE" id="PS50887"/>
    </source>
</evidence>
<dbReference type="Pfam" id="PF13185">
    <property type="entry name" value="GAF_2"/>
    <property type="match status" value="1"/>
</dbReference>
<comment type="catalytic activity">
    <reaction evidence="3">
        <text>2 GTP = 3',3'-c-di-GMP + 2 diphosphate</text>
        <dbReference type="Rhea" id="RHEA:24898"/>
        <dbReference type="ChEBI" id="CHEBI:33019"/>
        <dbReference type="ChEBI" id="CHEBI:37565"/>
        <dbReference type="ChEBI" id="CHEBI:58805"/>
        <dbReference type="EC" id="2.7.7.65"/>
    </reaction>
</comment>
<dbReference type="InterPro" id="IPR000160">
    <property type="entry name" value="GGDEF_dom"/>
</dbReference>
<dbReference type="SMART" id="SM00065">
    <property type="entry name" value="GAF"/>
    <property type="match status" value="1"/>
</dbReference>
<dbReference type="GO" id="GO:0052621">
    <property type="term" value="F:diguanylate cyclase activity"/>
    <property type="evidence" value="ECO:0007669"/>
    <property type="project" value="UniProtKB-EC"/>
</dbReference>
<evidence type="ECO:0000313" key="5">
    <source>
        <dbReference type="EMBL" id="MUV12911.1"/>
    </source>
</evidence>
<dbReference type="EMBL" id="WOXT01000001">
    <property type="protein sequence ID" value="MUV12911.1"/>
    <property type="molecule type" value="Genomic_DNA"/>
</dbReference>
<gene>
    <name evidence="5" type="ORF">GN331_01665</name>
</gene>
<dbReference type="GO" id="GO:0005886">
    <property type="term" value="C:plasma membrane"/>
    <property type="evidence" value="ECO:0007669"/>
    <property type="project" value="TreeGrafter"/>
</dbReference>
<dbReference type="FunFam" id="3.30.70.270:FF:000001">
    <property type="entry name" value="Diguanylate cyclase domain protein"/>
    <property type="match status" value="1"/>
</dbReference>
<dbReference type="Pfam" id="PF00990">
    <property type="entry name" value="GGDEF"/>
    <property type="match status" value="1"/>
</dbReference>